<dbReference type="Proteomes" id="UP001501867">
    <property type="component" value="Unassembled WGS sequence"/>
</dbReference>
<dbReference type="EMBL" id="BAAABV010000029">
    <property type="protein sequence ID" value="GAA0321156.1"/>
    <property type="molecule type" value="Genomic_DNA"/>
</dbReference>
<comment type="caution">
    <text evidence="2">The sequence shown here is derived from an EMBL/GenBank/DDBJ whole genome shotgun (WGS) entry which is preliminary data.</text>
</comment>
<evidence type="ECO:0000313" key="3">
    <source>
        <dbReference type="Proteomes" id="UP001501867"/>
    </source>
</evidence>
<evidence type="ECO:0000256" key="1">
    <source>
        <dbReference type="SAM" id="Phobius"/>
    </source>
</evidence>
<keyword evidence="3" id="KW-1185">Reference proteome</keyword>
<feature type="transmembrane region" description="Helical" evidence="1">
    <location>
        <begin position="51"/>
        <end position="73"/>
    </location>
</feature>
<name>A0ABP3FPL8_9ACTN</name>
<proteinExistence type="predicted"/>
<keyword evidence="1" id="KW-0812">Transmembrane</keyword>
<evidence type="ECO:0000313" key="2">
    <source>
        <dbReference type="EMBL" id="GAA0321156.1"/>
    </source>
</evidence>
<organism evidence="2 3">
    <name type="scientific">Streptomyces polychromogenes</name>
    <dbReference type="NCBI Taxonomy" id="67342"/>
    <lineage>
        <taxon>Bacteria</taxon>
        <taxon>Bacillati</taxon>
        <taxon>Actinomycetota</taxon>
        <taxon>Actinomycetes</taxon>
        <taxon>Kitasatosporales</taxon>
        <taxon>Streptomycetaceae</taxon>
        <taxon>Streptomyces</taxon>
    </lineage>
</organism>
<sequence>MTSTRVFVECPTLWTSVHSIAALLASQKTAMPSRAPRLRTAASKDSRRSRVAGPVAAAAVGWTVGLLVVVIGAKSTHSIIPVL</sequence>
<keyword evidence="1" id="KW-1133">Transmembrane helix</keyword>
<protein>
    <submittedName>
        <fullName evidence="2">Uncharacterized protein</fullName>
    </submittedName>
</protein>
<reference evidence="3" key="1">
    <citation type="journal article" date="2019" name="Int. J. Syst. Evol. Microbiol.">
        <title>The Global Catalogue of Microorganisms (GCM) 10K type strain sequencing project: providing services to taxonomists for standard genome sequencing and annotation.</title>
        <authorList>
            <consortium name="The Broad Institute Genomics Platform"/>
            <consortium name="The Broad Institute Genome Sequencing Center for Infectious Disease"/>
            <person name="Wu L."/>
            <person name="Ma J."/>
        </authorList>
    </citation>
    <scope>NUCLEOTIDE SEQUENCE [LARGE SCALE GENOMIC DNA]</scope>
    <source>
        <strain evidence="3">JCM 4505</strain>
    </source>
</reference>
<accession>A0ABP3FPL8</accession>
<keyword evidence="1" id="KW-0472">Membrane</keyword>
<gene>
    <name evidence="2" type="ORF">GCM10010302_70420</name>
</gene>